<name>A0AAE1CES6_9GAST</name>
<evidence type="ECO:0000313" key="2">
    <source>
        <dbReference type="Proteomes" id="UP001283361"/>
    </source>
</evidence>
<organism evidence="1 2">
    <name type="scientific">Elysia crispata</name>
    <name type="common">lettuce slug</name>
    <dbReference type="NCBI Taxonomy" id="231223"/>
    <lineage>
        <taxon>Eukaryota</taxon>
        <taxon>Metazoa</taxon>
        <taxon>Spiralia</taxon>
        <taxon>Lophotrochozoa</taxon>
        <taxon>Mollusca</taxon>
        <taxon>Gastropoda</taxon>
        <taxon>Heterobranchia</taxon>
        <taxon>Euthyneura</taxon>
        <taxon>Panpulmonata</taxon>
        <taxon>Sacoglossa</taxon>
        <taxon>Placobranchoidea</taxon>
        <taxon>Plakobranchidae</taxon>
        <taxon>Elysia</taxon>
    </lineage>
</organism>
<keyword evidence="2" id="KW-1185">Reference proteome</keyword>
<dbReference type="EMBL" id="JAWDGP010008074">
    <property type="protein sequence ID" value="KAK3691831.1"/>
    <property type="molecule type" value="Genomic_DNA"/>
</dbReference>
<protein>
    <submittedName>
        <fullName evidence="1">Uncharacterized protein</fullName>
    </submittedName>
</protein>
<accession>A0AAE1CES6</accession>
<dbReference type="Proteomes" id="UP001283361">
    <property type="component" value="Unassembled WGS sequence"/>
</dbReference>
<dbReference type="AlphaFoldDB" id="A0AAE1CES6"/>
<proteinExistence type="predicted"/>
<evidence type="ECO:0000313" key="1">
    <source>
        <dbReference type="EMBL" id="KAK3691831.1"/>
    </source>
</evidence>
<gene>
    <name evidence="1" type="ORF">RRG08_014213</name>
</gene>
<sequence length="72" mass="7689">MGPKKAEGKQSIKSQYALGLGRAQHLPDQVVYNSRLPTFSFLEEASNAPGVSVSLFLFRIDPKGGPSAIIAT</sequence>
<comment type="caution">
    <text evidence="1">The sequence shown here is derived from an EMBL/GenBank/DDBJ whole genome shotgun (WGS) entry which is preliminary data.</text>
</comment>
<reference evidence="1" key="1">
    <citation type="journal article" date="2023" name="G3 (Bethesda)">
        <title>A reference genome for the long-term kleptoplast-retaining sea slug Elysia crispata morphotype clarki.</title>
        <authorList>
            <person name="Eastman K.E."/>
            <person name="Pendleton A.L."/>
            <person name="Shaikh M.A."/>
            <person name="Suttiyut T."/>
            <person name="Ogas R."/>
            <person name="Tomko P."/>
            <person name="Gavelis G."/>
            <person name="Widhalm J.R."/>
            <person name="Wisecaver J.H."/>
        </authorList>
    </citation>
    <scope>NUCLEOTIDE SEQUENCE</scope>
    <source>
        <strain evidence="1">ECLA1</strain>
    </source>
</reference>